<accession>A0ACB7X2Q0</accession>
<dbReference type="EMBL" id="CM037152">
    <property type="protein sequence ID" value="KAH7835014.1"/>
    <property type="molecule type" value="Genomic_DNA"/>
</dbReference>
<gene>
    <name evidence="1" type="ORF">Vadar_022062</name>
</gene>
<reference evidence="1 2" key="1">
    <citation type="journal article" date="2021" name="Hortic Res">
        <title>High-quality reference genome and annotation aids understanding of berry development for evergreen blueberry (Vaccinium darrowii).</title>
        <authorList>
            <person name="Yu J."/>
            <person name="Hulse-Kemp A.M."/>
            <person name="Babiker E."/>
            <person name="Staton M."/>
        </authorList>
    </citation>
    <scope>NUCLEOTIDE SEQUENCE [LARGE SCALE GENOMIC DNA]</scope>
    <source>
        <strain evidence="2">cv. NJ 8807/NJ 8810</strain>
        <tissue evidence="1">Young leaf</tissue>
    </source>
</reference>
<comment type="caution">
    <text evidence="1">The sequence shown here is derived from an EMBL/GenBank/DDBJ whole genome shotgun (WGS) entry which is preliminary data.</text>
</comment>
<protein>
    <submittedName>
        <fullName evidence="1">Uncharacterized protein</fullName>
    </submittedName>
</protein>
<sequence>MWKAEDHVLVESKENGETYIHDAVLAALQVLEDDPSTNVGRGSNLTEDGHMECDASIMHGNSGAFGAVGGVPGVRNASQIAALLAKEQMLGSSLLGRIPPIFLVGEGARVWAKSKGISLPESIAEADDWLVTERAKRQWEKLKAMLDDAKAMTRRIDVEPSGSLENATISEAQPCEFSKAIGDCGLSSTLKTPEDDCIMNTVGVICIDIEGHVAFGASSGGIVLKVVLIVATRNSGQMFHAVIRNGTQDPHRPIIGRSARSASAVIKFMQLGSGFAGTCSQAGPASACVQVLPSVIKDNSQHCTDKNAGVLIVQAEAPVNLPRIPPKLKAIEMAAAYSSLSFGIGPASACVKVLRSVIKDNSQHCTDKNAGVLIVQAEAPVNVSILRSARQQTRTDIDQFATRIDLSAEKMFRFGTPDETILAVVPTFHQRKYSSHVKGKPYFEEIREAPISTVFILTSGSLEIHINPLQVQLTTY</sequence>
<proteinExistence type="predicted"/>
<evidence type="ECO:0000313" key="1">
    <source>
        <dbReference type="EMBL" id="KAH7835014.1"/>
    </source>
</evidence>
<dbReference type="Proteomes" id="UP000828048">
    <property type="component" value="Chromosome 2"/>
</dbReference>
<evidence type="ECO:0000313" key="2">
    <source>
        <dbReference type="Proteomes" id="UP000828048"/>
    </source>
</evidence>
<name>A0ACB7X2Q0_9ERIC</name>
<organism evidence="1 2">
    <name type="scientific">Vaccinium darrowii</name>
    <dbReference type="NCBI Taxonomy" id="229202"/>
    <lineage>
        <taxon>Eukaryota</taxon>
        <taxon>Viridiplantae</taxon>
        <taxon>Streptophyta</taxon>
        <taxon>Embryophyta</taxon>
        <taxon>Tracheophyta</taxon>
        <taxon>Spermatophyta</taxon>
        <taxon>Magnoliopsida</taxon>
        <taxon>eudicotyledons</taxon>
        <taxon>Gunneridae</taxon>
        <taxon>Pentapetalae</taxon>
        <taxon>asterids</taxon>
        <taxon>Ericales</taxon>
        <taxon>Ericaceae</taxon>
        <taxon>Vaccinioideae</taxon>
        <taxon>Vaccinieae</taxon>
        <taxon>Vaccinium</taxon>
    </lineage>
</organism>
<keyword evidence="2" id="KW-1185">Reference proteome</keyword>